<evidence type="ECO:0000256" key="9">
    <source>
        <dbReference type="PROSITE-ProRule" id="PRU10086"/>
    </source>
</evidence>
<dbReference type="Proteomes" id="UP000325212">
    <property type="component" value="Unassembled WGS sequence"/>
</dbReference>
<dbReference type="EC" id="3.4.21.92" evidence="7 10"/>
<protein>
    <recommendedName>
        <fullName evidence="7 12">ATP-dependent Clp protease proteolytic subunit</fullName>
        <ecNumber evidence="7 10">3.4.21.92</ecNumber>
    </recommendedName>
    <alternativeName>
        <fullName evidence="7">Endopeptidase Clp</fullName>
    </alternativeName>
</protein>
<dbReference type="NCBIfam" id="NF001368">
    <property type="entry name" value="PRK00277.1"/>
    <property type="match status" value="1"/>
</dbReference>
<evidence type="ECO:0000256" key="10">
    <source>
        <dbReference type="RuleBase" id="RU000549"/>
    </source>
</evidence>
<dbReference type="InterPro" id="IPR018215">
    <property type="entry name" value="ClpP_Ser_AS"/>
</dbReference>
<keyword evidence="3 7" id="KW-0645">Protease</keyword>
<evidence type="ECO:0000256" key="6">
    <source>
        <dbReference type="ARBA" id="ARBA00034021"/>
    </source>
</evidence>
<evidence type="ECO:0000256" key="8">
    <source>
        <dbReference type="PROSITE-ProRule" id="PRU10085"/>
    </source>
</evidence>
<comment type="caution">
    <text evidence="13">The sequence shown here is derived from an EMBL/GenBank/DDBJ whole genome shotgun (WGS) entry which is preliminary data.</text>
</comment>
<dbReference type="Pfam" id="PF00574">
    <property type="entry name" value="CLP_protease"/>
    <property type="match status" value="1"/>
</dbReference>
<comment type="similarity">
    <text evidence="1 7 12">Belongs to the peptidase S14 family.</text>
</comment>
<dbReference type="PROSITE" id="PS00381">
    <property type="entry name" value="CLP_PROTEASE_SER"/>
    <property type="match status" value="1"/>
</dbReference>
<comment type="subunit">
    <text evidence="7">Fourteen ClpP subunits assemble into 2 heptameric rings which stack back to back to give a disk-like structure with a central cavity, resembling the structure of eukaryotic proteasomes.</text>
</comment>
<keyword evidence="14" id="KW-1185">Reference proteome</keyword>
<dbReference type="GO" id="GO:0009368">
    <property type="term" value="C:endopeptidase Clp complex"/>
    <property type="evidence" value="ECO:0007669"/>
    <property type="project" value="TreeGrafter"/>
</dbReference>
<dbReference type="FunFam" id="3.90.226.10:FF:000001">
    <property type="entry name" value="ATP-dependent Clp protease proteolytic subunit"/>
    <property type="match status" value="1"/>
</dbReference>
<dbReference type="RefSeq" id="WP_023973027.1">
    <property type="nucleotide sequence ID" value="NZ_BJLA01000027.1"/>
</dbReference>
<dbReference type="GO" id="GO:0004176">
    <property type="term" value="F:ATP-dependent peptidase activity"/>
    <property type="evidence" value="ECO:0007669"/>
    <property type="project" value="InterPro"/>
</dbReference>
<evidence type="ECO:0000256" key="7">
    <source>
        <dbReference type="HAMAP-Rule" id="MF_00444"/>
    </source>
</evidence>
<dbReference type="HAMAP" id="MF_00444">
    <property type="entry name" value="ClpP"/>
    <property type="match status" value="1"/>
</dbReference>
<evidence type="ECO:0000313" key="13">
    <source>
        <dbReference type="EMBL" id="GEA33853.1"/>
    </source>
</evidence>
<feature type="active site" evidence="7 9">
    <location>
        <position position="123"/>
    </location>
</feature>
<evidence type="ECO:0000256" key="11">
    <source>
        <dbReference type="RuleBase" id="RU000550"/>
    </source>
</evidence>
<accession>A0AAV3W6C0</accession>
<dbReference type="NCBIfam" id="TIGR00493">
    <property type="entry name" value="clpP"/>
    <property type="match status" value="1"/>
</dbReference>
<evidence type="ECO:0000313" key="14">
    <source>
        <dbReference type="Proteomes" id="UP000325212"/>
    </source>
</evidence>
<dbReference type="PANTHER" id="PTHR10381">
    <property type="entry name" value="ATP-DEPENDENT CLP PROTEASE PROTEOLYTIC SUBUNIT"/>
    <property type="match status" value="1"/>
</dbReference>
<evidence type="ECO:0000256" key="4">
    <source>
        <dbReference type="ARBA" id="ARBA00022801"/>
    </source>
</evidence>
<name>A0AAV3W6C0_9CLOT</name>
<evidence type="ECO:0000256" key="12">
    <source>
        <dbReference type="RuleBase" id="RU003567"/>
    </source>
</evidence>
<dbReference type="CDD" id="cd07017">
    <property type="entry name" value="S14_ClpP_2"/>
    <property type="match status" value="1"/>
</dbReference>
<organism evidence="13 14">
    <name type="scientific">Clostridium diolis</name>
    <dbReference type="NCBI Taxonomy" id="223919"/>
    <lineage>
        <taxon>Bacteria</taxon>
        <taxon>Bacillati</taxon>
        <taxon>Bacillota</taxon>
        <taxon>Clostridia</taxon>
        <taxon>Eubacteriales</taxon>
        <taxon>Clostridiaceae</taxon>
        <taxon>Clostridium</taxon>
    </lineage>
</organism>
<feature type="active site" description="Nucleophile" evidence="7">
    <location>
        <position position="98"/>
    </location>
</feature>
<feature type="active site" evidence="8">
    <location>
        <position position="98"/>
    </location>
</feature>
<keyword evidence="4 7" id="KW-0378">Hydrolase</keyword>
<evidence type="ECO:0000256" key="3">
    <source>
        <dbReference type="ARBA" id="ARBA00022670"/>
    </source>
</evidence>
<dbReference type="PROSITE" id="PS00382">
    <property type="entry name" value="CLP_PROTEASE_HIS"/>
    <property type="match status" value="1"/>
</dbReference>
<dbReference type="InterPro" id="IPR001907">
    <property type="entry name" value="ClpP"/>
</dbReference>
<gene>
    <name evidence="7 13" type="primary">clpP</name>
    <name evidence="13" type="ORF">CDIOL_47760</name>
</gene>
<proteinExistence type="inferred from homology"/>
<reference evidence="13 14" key="1">
    <citation type="submission" date="2019-06" db="EMBL/GenBank/DDBJ databases">
        <title>Draft genome sequence of Clostridium diolis DSM 15410.</title>
        <authorList>
            <person name="Kobayashi H."/>
            <person name="Tanizawa Y."/>
            <person name="Tohno M."/>
        </authorList>
    </citation>
    <scope>NUCLEOTIDE SEQUENCE [LARGE SCALE GENOMIC DNA]</scope>
    <source>
        <strain evidence="13 14">DSM 15410</strain>
    </source>
</reference>
<dbReference type="InterPro" id="IPR023562">
    <property type="entry name" value="ClpP/TepA"/>
</dbReference>
<evidence type="ECO:0000256" key="5">
    <source>
        <dbReference type="ARBA" id="ARBA00022825"/>
    </source>
</evidence>
<dbReference type="InterPro" id="IPR033135">
    <property type="entry name" value="ClpP_His_AS"/>
</dbReference>
<dbReference type="PANTHER" id="PTHR10381:SF70">
    <property type="entry name" value="ATP-DEPENDENT CLP PROTEASE PROTEOLYTIC SUBUNIT"/>
    <property type="match status" value="1"/>
</dbReference>
<dbReference type="GO" id="GO:0005737">
    <property type="term" value="C:cytoplasm"/>
    <property type="evidence" value="ECO:0007669"/>
    <property type="project" value="UniProtKB-SubCell"/>
</dbReference>
<keyword evidence="2 7" id="KW-0963">Cytoplasm</keyword>
<dbReference type="SUPFAM" id="SSF52096">
    <property type="entry name" value="ClpP/crotonase"/>
    <property type="match status" value="1"/>
</dbReference>
<sequence length="192" mass="21506">MSYVPMVIEQTSRGERSYDIYSRLLKERIIMLSDQVSDSTASIITSQLLFLESENPDADIHFYINSPGGSITAGMAIYDTMQYIKPDVSTICLGLAASMGSFLLAAGAPGKRYALPNSEILIHQPSVHGGFQGQATDIRIHTEWLLKTKNKINKIYSEKTKKPIEEIERDMERDYFMSAQEALSYGIIDKVL</sequence>
<dbReference type="AlphaFoldDB" id="A0AAV3W6C0"/>
<dbReference type="GO" id="GO:0006515">
    <property type="term" value="P:protein quality control for misfolded or incompletely synthesized proteins"/>
    <property type="evidence" value="ECO:0007669"/>
    <property type="project" value="TreeGrafter"/>
</dbReference>
<comment type="function">
    <text evidence="7 11">Cleaves peptides in various proteins in a process that requires ATP hydrolysis. Has a chymotrypsin-like activity. Plays a major role in the degradation of misfolded proteins.</text>
</comment>
<dbReference type="InterPro" id="IPR029045">
    <property type="entry name" value="ClpP/crotonase-like_dom_sf"/>
</dbReference>
<evidence type="ECO:0000256" key="1">
    <source>
        <dbReference type="ARBA" id="ARBA00007039"/>
    </source>
</evidence>
<dbReference type="GO" id="GO:0051117">
    <property type="term" value="F:ATPase binding"/>
    <property type="evidence" value="ECO:0007669"/>
    <property type="project" value="TreeGrafter"/>
</dbReference>
<dbReference type="NCBIfam" id="NF009205">
    <property type="entry name" value="PRK12553.1"/>
    <property type="match status" value="1"/>
</dbReference>
<keyword evidence="5 7" id="KW-0720">Serine protease</keyword>
<evidence type="ECO:0000256" key="2">
    <source>
        <dbReference type="ARBA" id="ARBA00022490"/>
    </source>
</evidence>
<dbReference type="PRINTS" id="PR00127">
    <property type="entry name" value="CLPPROTEASEP"/>
</dbReference>
<dbReference type="Gene3D" id="3.90.226.10">
    <property type="entry name" value="2-enoyl-CoA Hydratase, Chain A, domain 1"/>
    <property type="match status" value="1"/>
</dbReference>
<dbReference type="GO" id="GO:0004252">
    <property type="term" value="F:serine-type endopeptidase activity"/>
    <property type="evidence" value="ECO:0007669"/>
    <property type="project" value="UniProtKB-UniRule"/>
</dbReference>
<dbReference type="EMBL" id="BJLA01000027">
    <property type="protein sequence ID" value="GEA33853.1"/>
    <property type="molecule type" value="Genomic_DNA"/>
</dbReference>
<comment type="catalytic activity">
    <reaction evidence="6 7 9">
        <text>Hydrolysis of proteins to small peptides in the presence of ATP and magnesium. alpha-casein is the usual test substrate. In the absence of ATP, only oligopeptides shorter than five residues are hydrolyzed (such as succinyl-Leu-Tyr-|-NHMec, and Leu-Tyr-Leu-|-Tyr-Trp, in which cleavage of the -Tyr-|-Leu- and -Tyr-|-Trp bonds also occurs).</text>
        <dbReference type="EC" id="3.4.21.92"/>
    </reaction>
</comment>
<comment type="subcellular location">
    <subcellularLocation>
        <location evidence="7">Cytoplasm</location>
    </subcellularLocation>
</comment>